<evidence type="ECO:0000313" key="1">
    <source>
        <dbReference type="EMBL" id="AYV79361.1"/>
    </source>
</evidence>
<organism evidence="1">
    <name type="scientific">Faunusvirus sp</name>
    <dbReference type="NCBI Taxonomy" id="2487766"/>
    <lineage>
        <taxon>Viruses</taxon>
        <taxon>Varidnaviria</taxon>
        <taxon>Bamfordvirae</taxon>
        <taxon>Nucleocytoviricota</taxon>
        <taxon>Megaviricetes</taxon>
        <taxon>Imitervirales</taxon>
        <taxon>Mimiviridae</taxon>
    </lineage>
</organism>
<protein>
    <submittedName>
        <fullName evidence="1">Uncharacterized protein</fullName>
    </submittedName>
</protein>
<feature type="non-terminal residue" evidence="1">
    <location>
        <position position="83"/>
    </location>
</feature>
<name>A0A3G4ZZC9_9VIRU</name>
<dbReference type="EMBL" id="MK072141">
    <property type="protein sequence ID" value="AYV79361.1"/>
    <property type="molecule type" value="Genomic_DNA"/>
</dbReference>
<gene>
    <name evidence="1" type="ORF">Faunusvirus10_24</name>
</gene>
<sequence>MSQLYEQQKQEKNARVTYIIQLLNRNDIGIDWCSELIGYILNKIVYSKETARLFTTCKECKLMQFTNGDDKCGNCDPVKKLTQ</sequence>
<accession>A0A3G4ZZC9</accession>
<proteinExistence type="predicted"/>
<reference evidence="1" key="1">
    <citation type="submission" date="2018-10" db="EMBL/GenBank/DDBJ databases">
        <title>Hidden diversity of soil giant viruses.</title>
        <authorList>
            <person name="Schulz F."/>
            <person name="Alteio L."/>
            <person name="Goudeau D."/>
            <person name="Ryan E.M."/>
            <person name="Malmstrom R.R."/>
            <person name="Blanchard J."/>
            <person name="Woyke T."/>
        </authorList>
    </citation>
    <scope>NUCLEOTIDE SEQUENCE</scope>
    <source>
        <strain evidence="1">FNV1</strain>
    </source>
</reference>